<dbReference type="AlphaFoldDB" id="A0AAW0DJ18"/>
<organism evidence="1 2">
    <name type="scientific">Paramarasmius palmivorus</name>
    <dbReference type="NCBI Taxonomy" id="297713"/>
    <lineage>
        <taxon>Eukaryota</taxon>
        <taxon>Fungi</taxon>
        <taxon>Dikarya</taxon>
        <taxon>Basidiomycota</taxon>
        <taxon>Agaricomycotina</taxon>
        <taxon>Agaricomycetes</taxon>
        <taxon>Agaricomycetidae</taxon>
        <taxon>Agaricales</taxon>
        <taxon>Marasmiineae</taxon>
        <taxon>Marasmiaceae</taxon>
        <taxon>Paramarasmius</taxon>
    </lineage>
</organism>
<reference evidence="1 2" key="1">
    <citation type="submission" date="2024-01" db="EMBL/GenBank/DDBJ databases">
        <title>A draft genome for a cacao thread blight-causing isolate of Paramarasmius palmivorus.</title>
        <authorList>
            <person name="Baruah I.K."/>
            <person name="Bukari Y."/>
            <person name="Amoako-Attah I."/>
            <person name="Meinhardt L.W."/>
            <person name="Bailey B.A."/>
            <person name="Cohen S.P."/>
        </authorList>
    </citation>
    <scope>NUCLEOTIDE SEQUENCE [LARGE SCALE GENOMIC DNA]</scope>
    <source>
        <strain evidence="1 2">GH-12</strain>
    </source>
</reference>
<dbReference type="Proteomes" id="UP001383192">
    <property type="component" value="Unassembled WGS sequence"/>
</dbReference>
<accession>A0AAW0DJ18</accession>
<evidence type="ECO:0008006" key="3">
    <source>
        <dbReference type="Google" id="ProtNLM"/>
    </source>
</evidence>
<evidence type="ECO:0000313" key="1">
    <source>
        <dbReference type="EMBL" id="KAK7051597.1"/>
    </source>
</evidence>
<dbReference type="InterPro" id="IPR032675">
    <property type="entry name" value="LRR_dom_sf"/>
</dbReference>
<evidence type="ECO:0000313" key="2">
    <source>
        <dbReference type="Proteomes" id="UP001383192"/>
    </source>
</evidence>
<comment type="caution">
    <text evidence="1">The sequence shown here is derived from an EMBL/GenBank/DDBJ whole genome shotgun (WGS) entry which is preliminary data.</text>
</comment>
<dbReference type="EMBL" id="JAYKXP010000012">
    <property type="protein sequence ID" value="KAK7051597.1"/>
    <property type="molecule type" value="Genomic_DNA"/>
</dbReference>
<keyword evidence="2" id="KW-1185">Reference proteome</keyword>
<protein>
    <recommendedName>
        <fullName evidence="3">F-box protein</fullName>
    </recommendedName>
</protein>
<name>A0AAW0DJ18_9AGAR</name>
<dbReference type="Gene3D" id="3.80.10.10">
    <property type="entry name" value="Ribonuclease Inhibitor"/>
    <property type="match status" value="1"/>
</dbReference>
<dbReference type="SUPFAM" id="SSF52047">
    <property type="entry name" value="RNI-like"/>
    <property type="match status" value="1"/>
</dbReference>
<sequence length="454" mass="50408">MPPASIAVLSKALSLSHRIRVLEIEVHMHSHLTRAQALFHLLARRMPSLQSISITYVPGDTDSTNPQFNLLLPPTFLCGQTPSHTTVFHLERCHVSWSFVSKLTNLTHLHLDGSGDRMHRPSEMEFYRMLQRSPRLRELKLGVYAIPAATSATIPSLALTELRHLSLQSSIFSSETINCGRLLDHISFPTTAKLRLEIDGLSGARPTEPVIDILLPLFNSLAPHLQASSPDVYSVYRSAEIQCNVVKRDRSVNYESFVLKAWHEEFNSIDKFDACKGSKGISDVGVVCNWDTRLLQPHSSPTEQGKIATAALHIIPSAFIKTLYISLEFPPGPSTDFKFASLLAPYMHSTKLVRLFVCGPYCGAGVMRALSEASAERVALPALQAVTLINVSRPGKDGFELGTMQALISYLDCRIKHQVQLPVITIEPKGRGTSIDVTYEELFGWIVNRQHQPS</sequence>
<gene>
    <name evidence="1" type="ORF">VNI00_004576</name>
</gene>
<proteinExistence type="predicted"/>